<reference evidence="6" key="1">
    <citation type="journal article" date="2020" name="mSystems">
        <title>Genome- and Community-Level Interaction Insights into Carbon Utilization and Element Cycling Functions of Hydrothermarchaeota in Hydrothermal Sediment.</title>
        <authorList>
            <person name="Zhou Z."/>
            <person name="Liu Y."/>
            <person name="Xu W."/>
            <person name="Pan J."/>
            <person name="Luo Z.H."/>
            <person name="Li M."/>
        </authorList>
    </citation>
    <scope>NUCLEOTIDE SEQUENCE [LARGE SCALE GENOMIC DNA]</scope>
    <source>
        <strain evidence="6">HyVt-577</strain>
    </source>
</reference>
<evidence type="ECO:0000256" key="2">
    <source>
        <dbReference type="PIRSR" id="PIRSR639383-1"/>
    </source>
</evidence>
<feature type="binding site" evidence="3">
    <location>
        <position position="123"/>
    </location>
    <ligand>
        <name>substrate</name>
    </ligand>
</feature>
<feature type="active site" description="Tele-AMP-histidine intermediate" evidence="2">
    <location>
        <position position="121"/>
    </location>
</feature>
<evidence type="ECO:0000313" key="6">
    <source>
        <dbReference type="EMBL" id="HGY54660.1"/>
    </source>
</evidence>
<accession>A0A7V4TYI5</accession>
<evidence type="ECO:0000256" key="1">
    <source>
        <dbReference type="ARBA" id="ARBA00022741"/>
    </source>
</evidence>
<feature type="binding site" evidence="3">
    <location>
        <position position="51"/>
    </location>
    <ligand>
        <name>substrate</name>
    </ligand>
</feature>
<organism evidence="6">
    <name type="scientific">Caldithrix abyssi</name>
    <dbReference type="NCBI Taxonomy" id="187145"/>
    <lineage>
        <taxon>Bacteria</taxon>
        <taxon>Pseudomonadati</taxon>
        <taxon>Calditrichota</taxon>
        <taxon>Calditrichia</taxon>
        <taxon>Calditrichales</taxon>
        <taxon>Calditrichaceae</taxon>
        <taxon>Caldithrix</taxon>
    </lineage>
</organism>
<name>A0A7V4TYI5_CALAY</name>
<dbReference type="EMBL" id="DRQG01000024">
    <property type="protein sequence ID" value="HGY54660.1"/>
    <property type="molecule type" value="Genomic_DNA"/>
</dbReference>
<feature type="short sequence motif" description="Histidine triad motif" evidence="4">
    <location>
        <begin position="119"/>
        <end position="123"/>
    </location>
</feature>
<dbReference type="PROSITE" id="PS51084">
    <property type="entry name" value="HIT_2"/>
    <property type="match status" value="1"/>
</dbReference>
<dbReference type="SUPFAM" id="SSF54197">
    <property type="entry name" value="HIT-like"/>
    <property type="match status" value="1"/>
</dbReference>
<dbReference type="GO" id="GO:0000166">
    <property type="term" value="F:nucleotide binding"/>
    <property type="evidence" value="ECO:0007669"/>
    <property type="project" value="UniProtKB-KW"/>
</dbReference>
<feature type="domain" description="HIT" evidence="5">
    <location>
        <begin position="24"/>
        <end position="134"/>
    </location>
</feature>
<dbReference type="InterPro" id="IPR011146">
    <property type="entry name" value="HIT-like"/>
</dbReference>
<evidence type="ECO:0000259" key="5">
    <source>
        <dbReference type="PROSITE" id="PS51084"/>
    </source>
</evidence>
<gene>
    <name evidence="6" type="ORF">ENK44_03065</name>
</gene>
<sequence length="169" mass="19651">MKHLWAPWRMEYILNELDKTDGCIFCRFPQENNDEKYLIAYRAEHSFVILNKFPYNNGHLLVVPYQHTGDVLELSDEVLMDLQRTIRKSVQVLRNVLHPHAMNIGMNLGRSAGAGIDTHLHYHIVPRWDGDTNFMPVLTGTKIVSESLAATWKKLQGEFKRLYGEEKDK</sequence>
<proteinExistence type="predicted"/>
<dbReference type="CDD" id="cd01275">
    <property type="entry name" value="FHIT"/>
    <property type="match status" value="1"/>
</dbReference>
<dbReference type="PANTHER" id="PTHR42997">
    <property type="entry name" value="HIT FAMILY HYDROLASE"/>
    <property type="match status" value="1"/>
</dbReference>
<dbReference type="Proteomes" id="UP000885779">
    <property type="component" value="Unassembled WGS sequence"/>
</dbReference>
<dbReference type="GO" id="GO:0003824">
    <property type="term" value="F:catalytic activity"/>
    <property type="evidence" value="ECO:0007669"/>
    <property type="project" value="InterPro"/>
</dbReference>
<dbReference type="PANTHER" id="PTHR42997:SF1">
    <property type="entry name" value="AP-4-A PHOSPHORYLASE"/>
    <property type="match status" value="1"/>
</dbReference>
<keyword evidence="1" id="KW-0547">Nucleotide-binding</keyword>
<comment type="caution">
    <text evidence="6">The sequence shown here is derived from an EMBL/GenBank/DDBJ whole genome shotgun (WGS) entry which is preliminary data.</text>
</comment>
<dbReference type="AlphaFoldDB" id="A0A7V4TYI5"/>
<evidence type="ECO:0000256" key="4">
    <source>
        <dbReference type="PROSITE-ProRule" id="PRU00464"/>
    </source>
</evidence>
<dbReference type="InterPro" id="IPR036265">
    <property type="entry name" value="HIT-like_sf"/>
</dbReference>
<dbReference type="Pfam" id="PF01230">
    <property type="entry name" value="HIT"/>
    <property type="match status" value="1"/>
</dbReference>
<protein>
    <submittedName>
        <fullName evidence="6">HIT domain-containing protein</fullName>
    </submittedName>
</protein>
<dbReference type="InterPro" id="IPR039383">
    <property type="entry name" value="FHIT"/>
</dbReference>
<dbReference type="InterPro" id="IPR052908">
    <property type="entry name" value="AP-4-A_phosphorylase"/>
</dbReference>
<evidence type="ECO:0000256" key="3">
    <source>
        <dbReference type="PIRSR" id="PIRSR639383-2"/>
    </source>
</evidence>
<dbReference type="Gene3D" id="3.30.428.10">
    <property type="entry name" value="HIT-like"/>
    <property type="match status" value="1"/>
</dbReference>